<evidence type="ECO:0000313" key="2">
    <source>
        <dbReference type="Proteomes" id="UP000594262"/>
    </source>
</evidence>
<dbReference type="PANTHER" id="PTHR35075:SF1">
    <property type="entry name" value="A-KINASE ANCHOR PROTEIN 14"/>
    <property type="match status" value="1"/>
</dbReference>
<dbReference type="Pfam" id="PF14469">
    <property type="entry name" value="AKAP28"/>
    <property type="match status" value="1"/>
</dbReference>
<dbReference type="OrthoDB" id="2148342at2759"/>
<keyword evidence="2" id="KW-1185">Reference proteome</keyword>
<dbReference type="EnsemblMetazoa" id="CLYHEMT010313.1">
    <property type="protein sequence ID" value="CLYHEMP010313.1"/>
    <property type="gene ID" value="CLYHEMG010313"/>
</dbReference>
<dbReference type="InterPro" id="IPR053084">
    <property type="entry name" value="AKAP"/>
</dbReference>
<dbReference type="Proteomes" id="UP000594262">
    <property type="component" value="Unplaced"/>
</dbReference>
<sequence length="187" mass="22272">MDDRKEKEGGKTCEGYEDYLNSGDMEITQCVREAHLMVDEVIQKSSNTLLYNKDAKLPYIKWLTIQEFTIQNGVLKIDEFIKTWDRKPNWLYCVDFLCQEHHEYSERYRYRVKWSIPTRRKPIPRATASVYFTFDVSNVKPLDSLVEVYYIFESSKLVHRADSSRFREKWLSDVIDAKVLLMDAITF</sequence>
<reference evidence="1" key="1">
    <citation type="submission" date="2021-01" db="UniProtKB">
        <authorList>
            <consortium name="EnsemblMetazoa"/>
        </authorList>
    </citation>
    <scope>IDENTIFICATION</scope>
</reference>
<evidence type="ECO:0008006" key="3">
    <source>
        <dbReference type="Google" id="ProtNLM"/>
    </source>
</evidence>
<name>A0A7M5VF87_9CNID</name>
<accession>A0A7M5VF87</accession>
<dbReference type="GO" id="GO:0034237">
    <property type="term" value="F:protein kinase A regulatory subunit binding"/>
    <property type="evidence" value="ECO:0007669"/>
    <property type="project" value="TreeGrafter"/>
</dbReference>
<dbReference type="GeneID" id="136809616"/>
<dbReference type="GO" id="GO:0005952">
    <property type="term" value="C:cAMP-dependent protein kinase complex"/>
    <property type="evidence" value="ECO:0007669"/>
    <property type="project" value="TreeGrafter"/>
</dbReference>
<dbReference type="PANTHER" id="PTHR35075">
    <property type="entry name" value="A-KINASE ANCHOR PROTEIN 14"/>
    <property type="match status" value="1"/>
</dbReference>
<dbReference type="AlphaFoldDB" id="A0A7M5VF87"/>
<organism evidence="1 2">
    <name type="scientific">Clytia hemisphaerica</name>
    <dbReference type="NCBI Taxonomy" id="252671"/>
    <lineage>
        <taxon>Eukaryota</taxon>
        <taxon>Metazoa</taxon>
        <taxon>Cnidaria</taxon>
        <taxon>Hydrozoa</taxon>
        <taxon>Hydroidolina</taxon>
        <taxon>Leptothecata</taxon>
        <taxon>Obeliida</taxon>
        <taxon>Clytiidae</taxon>
        <taxon>Clytia</taxon>
    </lineage>
</organism>
<dbReference type="RefSeq" id="XP_066922258.1">
    <property type="nucleotide sequence ID" value="XM_067066157.1"/>
</dbReference>
<proteinExistence type="predicted"/>
<evidence type="ECO:0000313" key="1">
    <source>
        <dbReference type="EnsemblMetazoa" id="CLYHEMP010313.1"/>
    </source>
</evidence>
<protein>
    <recommendedName>
        <fullName evidence="3">A-kinase anchor protein 14</fullName>
    </recommendedName>
</protein>
<dbReference type="InterPro" id="IPR025663">
    <property type="entry name" value="AKAP_28"/>
</dbReference>